<accession>A0A919QGT7</accession>
<dbReference type="AlphaFoldDB" id="A0A919QGT7"/>
<evidence type="ECO:0000313" key="2">
    <source>
        <dbReference type="Proteomes" id="UP000640052"/>
    </source>
</evidence>
<sequence>MRYVVVERRGRGTYWHDPDLYLAVLPTLRDALPPGAWAFAADPDHYDFSAPNCVKDLVLRTVPPTTSPPLDLGLRFDRGPIPDFNGLTISYTGVTSVEVTTEDDQPFEPSAFNSLRLDEILPAPGGCTHELTFTTATIKITAADLRVSWDPSTSD</sequence>
<dbReference type="RefSeq" id="WP_204045152.1">
    <property type="nucleotide sequence ID" value="NZ_BOOA01000084.1"/>
</dbReference>
<name>A0A919QGT7_9ACTN</name>
<protein>
    <submittedName>
        <fullName evidence="1">Uncharacterized protein</fullName>
    </submittedName>
</protein>
<gene>
    <name evidence="1" type="ORF">Aph01nite_68480</name>
</gene>
<keyword evidence="2" id="KW-1185">Reference proteome</keyword>
<reference evidence="1" key="1">
    <citation type="submission" date="2021-01" db="EMBL/GenBank/DDBJ databases">
        <title>Whole genome shotgun sequence of Acrocarpospora phusangensis NBRC 108782.</title>
        <authorList>
            <person name="Komaki H."/>
            <person name="Tamura T."/>
        </authorList>
    </citation>
    <scope>NUCLEOTIDE SEQUENCE</scope>
    <source>
        <strain evidence="1">NBRC 108782</strain>
    </source>
</reference>
<organism evidence="1 2">
    <name type="scientific">Acrocarpospora phusangensis</name>
    <dbReference type="NCBI Taxonomy" id="1070424"/>
    <lineage>
        <taxon>Bacteria</taxon>
        <taxon>Bacillati</taxon>
        <taxon>Actinomycetota</taxon>
        <taxon>Actinomycetes</taxon>
        <taxon>Streptosporangiales</taxon>
        <taxon>Streptosporangiaceae</taxon>
        <taxon>Acrocarpospora</taxon>
    </lineage>
</organism>
<dbReference type="Proteomes" id="UP000640052">
    <property type="component" value="Unassembled WGS sequence"/>
</dbReference>
<evidence type="ECO:0000313" key="1">
    <source>
        <dbReference type="EMBL" id="GIH28538.1"/>
    </source>
</evidence>
<proteinExistence type="predicted"/>
<dbReference type="EMBL" id="BOOA01000084">
    <property type="protein sequence ID" value="GIH28538.1"/>
    <property type="molecule type" value="Genomic_DNA"/>
</dbReference>
<comment type="caution">
    <text evidence="1">The sequence shown here is derived from an EMBL/GenBank/DDBJ whole genome shotgun (WGS) entry which is preliminary data.</text>
</comment>